<evidence type="ECO:0000313" key="5">
    <source>
        <dbReference type="Proteomes" id="UP000823388"/>
    </source>
</evidence>
<comment type="caution">
    <text evidence="4">The sequence shown here is derived from an EMBL/GenBank/DDBJ whole genome shotgun (WGS) entry which is preliminary data.</text>
</comment>
<proteinExistence type="predicted"/>
<sequence>MSPEMAAKAAEVRALGGVAVEDMSLGELLKYKSQEGVRVLLLLWDDTTSSHNFFLRTRGVMQTHGEETKKFFRHSSVICLLSPRYPSNKLGMVKHKVVGTPYTHHQNCVLVDMPASETTRRVTAFLGGLDLCAGRYDTPAHTLFRGLHTVFRGDVYNPTFRDEEEATAKLGPRQPWHDMHCRLDGPAAYDVLENFEQRWRKTKRLRLKGVLPFGKKAHWKEDALLKLERIPWILSPAKADADAAAAAADDDDEEQQALQVLPEHDTERWHAQVFRSVDAGSLRRFPRPWDGEAMARHHLLGDKNLAVEQSIHTAYVRAIRSAERFVYIENERFISTSYAWPAYGHAAGAGNLVPMEVALRVASKIRAGEPFAAYVVIPMWPEGDPGSAAAQEILFWQSQTMEMMYGVVAREIERAGIRGAHPQQFLNFYCLGNREPEEEEEVAGDGDGQSRRPPRRQHEPRGNHHRRRPHI</sequence>
<protein>
    <recommendedName>
        <fullName evidence="6">Phospholipase D</fullName>
    </recommendedName>
</protein>
<dbReference type="AlphaFoldDB" id="A0A8T0XCF3"/>
<dbReference type="InterPro" id="IPR015679">
    <property type="entry name" value="PLipase_D_fam"/>
</dbReference>
<reference evidence="4" key="1">
    <citation type="submission" date="2020-05" db="EMBL/GenBank/DDBJ databases">
        <title>WGS assembly of Panicum virgatum.</title>
        <authorList>
            <person name="Lovell J.T."/>
            <person name="Jenkins J."/>
            <person name="Shu S."/>
            <person name="Juenger T.E."/>
            <person name="Schmutz J."/>
        </authorList>
    </citation>
    <scope>NUCLEOTIDE SEQUENCE</scope>
    <source>
        <strain evidence="4">AP13</strain>
    </source>
</reference>
<evidence type="ECO:0000313" key="4">
    <source>
        <dbReference type="EMBL" id="KAG2655556.1"/>
    </source>
</evidence>
<dbReference type="PANTHER" id="PTHR18896">
    <property type="entry name" value="PHOSPHOLIPASE D"/>
    <property type="match status" value="1"/>
</dbReference>
<dbReference type="GO" id="GO:0009395">
    <property type="term" value="P:phospholipid catabolic process"/>
    <property type="evidence" value="ECO:0007669"/>
    <property type="project" value="TreeGrafter"/>
</dbReference>
<evidence type="ECO:0000256" key="2">
    <source>
        <dbReference type="ARBA" id="ARBA00023098"/>
    </source>
</evidence>
<name>A0A8T0XCF3_PANVG</name>
<dbReference type="Gene3D" id="3.30.870.10">
    <property type="entry name" value="Endonuclease Chain A"/>
    <property type="match status" value="2"/>
</dbReference>
<dbReference type="PANTHER" id="PTHR18896:SF70">
    <property type="entry name" value="OS02G0120200 PROTEIN"/>
    <property type="match status" value="1"/>
</dbReference>
<evidence type="ECO:0008006" key="6">
    <source>
        <dbReference type="Google" id="ProtNLM"/>
    </source>
</evidence>
<gene>
    <name evidence="4" type="ORF">PVAP13_1KG015693</name>
</gene>
<dbReference type="GO" id="GO:0005886">
    <property type="term" value="C:plasma membrane"/>
    <property type="evidence" value="ECO:0007669"/>
    <property type="project" value="TreeGrafter"/>
</dbReference>
<dbReference type="SUPFAM" id="SSF56024">
    <property type="entry name" value="Phospholipase D/nuclease"/>
    <property type="match status" value="2"/>
</dbReference>
<evidence type="ECO:0000256" key="3">
    <source>
        <dbReference type="SAM" id="MobiDB-lite"/>
    </source>
</evidence>
<dbReference type="Proteomes" id="UP000823388">
    <property type="component" value="Chromosome 1K"/>
</dbReference>
<dbReference type="EMBL" id="CM029037">
    <property type="protein sequence ID" value="KAG2655556.1"/>
    <property type="molecule type" value="Genomic_DNA"/>
</dbReference>
<organism evidence="4 5">
    <name type="scientific">Panicum virgatum</name>
    <name type="common">Blackwell switchgrass</name>
    <dbReference type="NCBI Taxonomy" id="38727"/>
    <lineage>
        <taxon>Eukaryota</taxon>
        <taxon>Viridiplantae</taxon>
        <taxon>Streptophyta</taxon>
        <taxon>Embryophyta</taxon>
        <taxon>Tracheophyta</taxon>
        <taxon>Spermatophyta</taxon>
        <taxon>Magnoliopsida</taxon>
        <taxon>Liliopsida</taxon>
        <taxon>Poales</taxon>
        <taxon>Poaceae</taxon>
        <taxon>PACMAD clade</taxon>
        <taxon>Panicoideae</taxon>
        <taxon>Panicodae</taxon>
        <taxon>Paniceae</taxon>
        <taxon>Panicinae</taxon>
        <taxon>Panicum</taxon>
        <taxon>Panicum sect. Hiantes</taxon>
    </lineage>
</organism>
<accession>A0A8T0XCF3</accession>
<dbReference type="GO" id="GO:0004630">
    <property type="term" value="F:phospholipase D activity"/>
    <property type="evidence" value="ECO:0007669"/>
    <property type="project" value="TreeGrafter"/>
</dbReference>
<keyword evidence="1" id="KW-0677">Repeat</keyword>
<keyword evidence="2" id="KW-0443">Lipid metabolism</keyword>
<feature type="region of interest" description="Disordered" evidence="3">
    <location>
        <begin position="436"/>
        <end position="471"/>
    </location>
</feature>
<keyword evidence="5" id="KW-1185">Reference proteome</keyword>
<evidence type="ECO:0000256" key="1">
    <source>
        <dbReference type="ARBA" id="ARBA00022737"/>
    </source>
</evidence>